<reference evidence="1 2" key="1">
    <citation type="submission" date="2022-01" db="EMBL/GenBank/DDBJ databases">
        <authorList>
            <person name="Xiong W."/>
            <person name="Schranz E."/>
        </authorList>
    </citation>
    <scope>NUCLEOTIDE SEQUENCE [LARGE SCALE GENOMIC DNA]</scope>
</reference>
<keyword evidence="2" id="KW-1185">Reference proteome</keyword>
<comment type="caution">
    <text evidence="1">The sequence shown here is derived from an EMBL/GenBank/DDBJ whole genome shotgun (WGS) entry which is preliminary data.</text>
</comment>
<organism evidence="1 2">
    <name type="scientific">Lactuca virosa</name>
    <dbReference type="NCBI Taxonomy" id="75947"/>
    <lineage>
        <taxon>Eukaryota</taxon>
        <taxon>Viridiplantae</taxon>
        <taxon>Streptophyta</taxon>
        <taxon>Embryophyta</taxon>
        <taxon>Tracheophyta</taxon>
        <taxon>Spermatophyta</taxon>
        <taxon>Magnoliopsida</taxon>
        <taxon>eudicotyledons</taxon>
        <taxon>Gunneridae</taxon>
        <taxon>Pentapetalae</taxon>
        <taxon>asterids</taxon>
        <taxon>campanulids</taxon>
        <taxon>Asterales</taxon>
        <taxon>Asteraceae</taxon>
        <taxon>Cichorioideae</taxon>
        <taxon>Cichorieae</taxon>
        <taxon>Lactucinae</taxon>
        <taxon>Lactuca</taxon>
    </lineage>
</organism>
<sequence>MRQPLQLRPSISYLTLSICVVDCQGKQYQRSSSPLLCCLVNPRSETEKVKSRKLIWLNHCWTFEFVVKWTSMLFCFDFFNYELMAWKKRKKRICFLFINLDKMGFDFEYLGLLGFDLDYLGLIIGTGDLGIIFVDVDKDLQGKFDSMKASNSTPVADHNENRVKRADFYENTRTKPQILRNNLMGRKWLILLLRRL</sequence>
<evidence type="ECO:0000313" key="1">
    <source>
        <dbReference type="EMBL" id="CAH1434408.1"/>
    </source>
</evidence>
<gene>
    <name evidence="1" type="ORF">LVIROSA_LOCUS20930</name>
</gene>
<name>A0AAU9N218_9ASTR</name>
<evidence type="ECO:0000313" key="2">
    <source>
        <dbReference type="Proteomes" id="UP001157418"/>
    </source>
</evidence>
<proteinExistence type="predicted"/>
<accession>A0AAU9N218</accession>
<protein>
    <submittedName>
        <fullName evidence="1">Uncharacterized protein</fullName>
    </submittedName>
</protein>
<dbReference type="AlphaFoldDB" id="A0AAU9N218"/>
<dbReference type="Proteomes" id="UP001157418">
    <property type="component" value="Unassembled WGS sequence"/>
</dbReference>
<dbReference type="EMBL" id="CAKMRJ010003529">
    <property type="protein sequence ID" value="CAH1434408.1"/>
    <property type="molecule type" value="Genomic_DNA"/>
</dbReference>